<keyword evidence="2" id="KW-1185">Reference proteome</keyword>
<dbReference type="WBParaSite" id="nRc.2.0.1.t15465-RA">
    <property type="protein sequence ID" value="nRc.2.0.1.t15465-RA"/>
    <property type="gene ID" value="nRc.2.0.1.g15465"/>
</dbReference>
<evidence type="ECO:0000313" key="2">
    <source>
        <dbReference type="Proteomes" id="UP000887565"/>
    </source>
</evidence>
<evidence type="ECO:0000256" key="1">
    <source>
        <dbReference type="SAM" id="MobiDB-lite"/>
    </source>
</evidence>
<sequence length="233" mass="25829">MSICAATESMFHGSHWPSDEWQCSDGNLGFSTDLPSKSEFLKILRNADEDPTLSESRTDEKAKNQKCKNCSTNHCQCIFSSNPVSSAVHAPRTQVSVEIGQLWSKKSAVSSGNKIRRPVAVVMTENADGESPPDDKQQSSNERHKTAASDVHDSSSFNGGSGKIDSVIGGKNVDVLSSREFRKEDKEFIQEEIDTYRYSLKARLALDVLKKRDEKDLYRFEYAGNGVLTKLGE</sequence>
<proteinExistence type="predicted"/>
<reference evidence="3" key="1">
    <citation type="submission" date="2022-11" db="UniProtKB">
        <authorList>
            <consortium name="WormBaseParasite"/>
        </authorList>
    </citation>
    <scope>IDENTIFICATION</scope>
</reference>
<accession>A0A915INT8</accession>
<feature type="compositionally biased region" description="Basic and acidic residues" evidence="1">
    <location>
        <begin position="133"/>
        <end position="153"/>
    </location>
</feature>
<feature type="region of interest" description="Disordered" evidence="1">
    <location>
        <begin position="124"/>
        <end position="163"/>
    </location>
</feature>
<dbReference type="Proteomes" id="UP000887565">
    <property type="component" value="Unplaced"/>
</dbReference>
<protein>
    <submittedName>
        <fullName evidence="3">Uncharacterized protein</fullName>
    </submittedName>
</protein>
<evidence type="ECO:0000313" key="3">
    <source>
        <dbReference type="WBParaSite" id="nRc.2.0.1.t15465-RA"/>
    </source>
</evidence>
<dbReference type="AlphaFoldDB" id="A0A915INT8"/>
<name>A0A915INT8_ROMCU</name>
<organism evidence="2 3">
    <name type="scientific">Romanomermis culicivorax</name>
    <name type="common">Nematode worm</name>
    <dbReference type="NCBI Taxonomy" id="13658"/>
    <lineage>
        <taxon>Eukaryota</taxon>
        <taxon>Metazoa</taxon>
        <taxon>Ecdysozoa</taxon>
        <taxon>Nematoda</taxon>
        <taxon>Enoplea</taxon>
        <taxon>Dorylaimia</taxon>
        <taxon>Mermithida</taxon>
        <taxon>Mermithoidea</taxon>
        <taxon>Mermithidae</taxon>
        <taxon>Romanomermis</taxon>
    </lineage>
</organism>